<dbReference type="AlphaFoldDB" id="A0ABD3S3H6"/>
<comment type="caution">
    <text evidence="4">The sequence shown here is derived from an EMBL/GenBank/DDBJ whole genome shotgun (WGS) entry which is preliminary data.</text>
</comment>
<feature type="transmembrane region" description="Helical" evidence="2">
    <location>
        <begin position="20"/>
        <end position="44"/>
    </location>
</feature>
<feature type="compositionally biased region" description="Polar residues" evidence="1">
    <location>
        <begin position="46"/>
        <end position="59"/>
    </location>
</feature>
<feature type="domain" description="DUF4408" evidence="3">
    <location>
        <begin position="13"/>
        <end position="42"/>
    </location>
</feature>
<gene>
    <name evidence="4" type="ORF">ACJIZ3_004858</name>
</gene>
<dbReference type="PANTHER" id="PTHR33098:SF53">
    <property type="entry name" value="OS05G0540900 PROTEIN"/>
    <property type="match status" value="1"/>
</dbReference>
<dbReference type="InterPro" id="IPR008480">
    <property type="entry name" value="DUF761_pln"/>
</dbReference>
<dbReference type="Pfam" id="PF14364">
    <property type="entry name" value="DUF4408"/>
    <property type="match status" value="1"/>
</dbReference>
<name>A0ABD3S3H6_9LAMI</name>
<evidence type="ECO:0000256" key="2">
    <source>
        <dbReference type="SAM" id="Phobius"/>
    </source>
</evidence>
<dbReference type="InterPro" id="IPR025520">
    <property type="entry name" value="DUF4408"/>
</dbReference>
<reference evidence="4 5" key="1">
    <citation type="submission" date="2024-12" db="EMBL/GenBank/DDBJ databases">
        <title>The unique morphological basis and parallel evolutionary history of personate flowers in Penstemon.</title>
        <authorList>
            <person name="Depatie T.H."/>
            <person name="Wessinger C.A."/>
        </authorList>
    </citation>
    <scope>NUCLEOTIDE SEQUENCE [LARGE SCALE GENOMIC DNA]</scope>
    <source>
        <strain evidence="4">WTNN_2</strain>
        <tissue evidence="4">Leaf</tissue>
    </source>
</reference>
<dbReference type="PANTHER" id="PTHR33098">
    <property type="entry name" value="COTTON FIBER (DUF761)"/>
    <property type="match status" value="1"/>
</dbReference>
<feature type="region of interest" description="Disordered" evidence="1">
    <location>
        <begin position="81"/>
        <end position="100"/>
    </location>
</feature>
<dbReference type="Pfam" id="PF05553">
    <property type="entry name" value="DUF761"/>
    <property type="match status" value="1"/>
</dbReference>
<evidence type="ECO:0000313" key="5">
    <source>
        <dbReference type="Proteomes" id="UP001634393"/>
    </source>
</evidence>
<keyword evidence="2" id="KW-0812">Transmembrane</keyword>
<keyword evidence="5" id="KW-1185">Reference proteome</keyword>
<dbReference type="EMBL" id="JBJXBP010000007">
    <property type="protein sequence ID" value="KAL3818953.1"/>
    <property type="molecule type" value="Genomic_DNA"/>
</dbReference>
<feature type="region of interest" description="Disordered" evidence="1">
    <location>
        <begin position="46"/>
        <end position="65"/>
    </location>
</feature>
<evidence type="ECO:0000259" key="3">
    <source>
        <dbReference type="Pfam" id="PF14364"/>
    </source>
</evidence>
<protein>
    <recommendedName>
        <fullName evidence="3">DUF4408 domain-containing protein</fullName>
    </recommendedName>
</protein>
<keyword evidence="2" id="KW-0472">Membrane</keyword>
<evidence type="ECO:0000313" key="4">
    <source>
        <dbReference type="EMBL" id="KAL3818953.1"/>
    </source>
</evidence>
<evidence type="ECO:0000256" key="1">
    <source>
        <dbReference type="SAM" id="MobiDB-lite"/>
    </source>
</evidence>
<proteinExistence type="predicted"/>
<accession>A0ABD3S3H6</accession>
<sequence>MFEESASSIPPSSIWESMNSFFTPTVLFLLLNVVIGTIAFTSALSNQKPHQQTNPQNQPKIAKSPSALQRLKSINFYTNYRSQEPPNSSLHQKPNPDSNTLEQTQILETHSAHYLFQENLQENLQSQSSYIFEQIHEHSTEQTQTQTRSVLEDFTPTHEAKLEEDELQSMDEVYSHLTGGHVIRTKSDTVPASGDIPVKLPAKIRKSASSKSAFGHFVEQDIVEARRPATVREKGSAKVTDGDEEVDAKADDFINKFKQQLKLQRLDSIIRYKDMIGRGSSGR</sequence>
<organism evidence="4 5">
    <name type="scientific">Penstemon smallii</name>
    <dbReference type="NCBI Taxonomy" id="265156"/>
    <lineage>
        <taxon>Eukaryota</taxon>
        <taxon>Viridiplantae</taxon>
        <taxon>Streptophyta</taxon>
        <taxon>Embryophyta</taxon>
        <taxon>Tracheophyta</taxon>
        <taxon>Spermatophyta</taxon>
        <taxon>Magnoliopsida</taxon>
        <taxon>eudicotyledons</taxon>
        <taxon>Gunneridae</taxon>
        <taxon>Pentapetalae</taxon>
        <taxon>asterids</taxon>
        <taxon>lamiids</taxon>
        <taxon>Lamiales</taxon>
        <taxon>Plantaginaceae</taxon>
        <taxon>Cheloneae</taxon>
        <taxon>Penstemon</taxon>
    </lineage>
</organism>
<dbReference type="Proteomes" id="UP001634393">
    <property type="component" value="Unassembled WGS sequence"/>
</dbReference>
<keyword evidence="2" id="KW-1133">Transmembrane helix</keyword>